<dbReference type="RefSeq" id="WP_011839454.1">
    <property type="nucleotide sequence ID" value="NC_009033.1"/>
</dbReference>
<dbReference type="PANTHER" id="PTHR13754">
    <property type="entry name" value="METALLO-BETA-LACTAMASE SUPERFAMILY PROTEIN"/>
    <property type="match status" value="1"/>
</dbReference>
<dbReference type="CDD" id="cd07713">
    <property type="entry name" value="DHPS-like_MBL-fold"/>
    <property type="match status" value="1"/>
</dbReference>
<dbReference type="Pfam" id="PF00753">
    <property type="entry name" value="Lactamase_B"/>
    <property type="match status" value="1"/>
</dbReference>
<dbReference type="PANTHER" id="PTHR13754:SF13">
    <property type="entry name" value="METALLO-BETA-LACTAMASE SUPERFAMILY PROTEIN (AFU_ORTHOLOGUE AFUA_3G07630)"/>
    <property type="match status" value="1"/>
</dbReference>
<dbReference type="KEGG" id="smr:Smar_1168"/>
<dbReference type="InterPro" id="IPR036866">
    <property type="entry name" value="RibonucZ/Hydroxyglut_hydro"/>
</dbReference>
<accession>A3DNQ3</accession>
<dbReference type="SUPFAM" id="SSF56281">
    <property type="entry name" value="Metallo-hydrolase/oxidoreductase"/>
    <property type="match status" value="1"/>
</dbReference>
<name>A3DNQ3_STAMF</name>
<proteinExistence type="predicted"/>
<keyword evidence="3" id="KW-1185">Reference proteome</keyword>
<dbReference type="GeneID" id="4907748"/>
<evidence type="ECO:0000313" key="3">
    <source>
        <dbReference type="Proteomes" id="UP000000254"/>
    </source>
</evidence>
<gene>
    <name evidence="2" type="ordered locus">Smar_1168</name>
</gene>
<dbReference type="eggNOG" id="arCOG00503">
    <property type="taxonomic scope" value="Archaea"/>
</dbReference>
<dbReference type="GO" id="GO:0016740">
    <property type="term" value="F:transferase activity"/>
    <property type="evidence" value="ECO:0007669"/>
    <property type="project" value="TreeGrafter"/>
</dbReference>
<dbReference type="AlphaFoldDB" id="A3DNQ3"/>
<feature type="domain" description="Metallo-beta-lactamase" evidence="1">
    <location>
        <begin position="22"/>
        <end position="78"/>
    </location>
</feature>
<sequence length="236" mass="26515">MIRIAVLVDDRPYMEGLKTRRGLSIYVEINNNFLLFDLGPDSGILQYNSDKLDISLDLIDAAIISHAHSDHMGGLQLLGWVAPFLKTFIPYDSMDSVGRIVKNNGLTPVEVIDWVKLWENTYITKPIHGPPWEHFLVINTSKGIIVFSGCMHAGVDKVLKIISMYLGGRIRGVIGGFHLENAPRKVVEASVKLLIEKYGVDFVIPLHCSGELFRRILRNNYSDKYINAGAGFIYEL</sequence>
<dbReference type="Proteomes" id="UP000000254">
    <property type="component" value="Chromosome"/>
</dbReference>
<organism evidence="2 3">
    <name type="scientific">Staphylothermus marinus (strain ATCC 43588 / DSM 3639 / JCM 9404 / F1)</name>
    <dbReference type="NCBI Taxonomy" id="399550"/>
    <lineage>
        <taxon>Archaea</taxon>
        <taxon>Thermoproteota</taxon>
        <taxon>Thermoprotei</taxon>
        <taxon>Desulfurococcales</taxon>
        <taxon>Desulfurococcaceae</taxon>
        <taxon>Staphylothermus</taxon>
    </lineage>
</organism>
<dbReference type="STRING" id="399550.Smar_1168"/>
<dbReference type="OrthoDB" id="7773at2157"/>
<dbReference type="HOGENOM" id="CLU_036012_1_0_2"/>
<dbReference type="EMBL" id="CP000575">
    <property type="protein sequence ID" value="ABN70263.1"/>
    <property type="molecule type" value="Genomic_DNA"/>
</dbReference>
<dbReference type="Gene3D" id="3.60.15.10">
    <property type="entry name" value="Ribonuclease Z/Hydroxyacylglutathione hydrolase-like"/>
    <property type="match status" value="2"/>
</dbReference>
<reference evidence="2 3" key="2">
    <citation type="journal article" date="2009" name="Stand. Genomic Sci.">
        <title>Complete genome sequence of Staphylothermus marinus Stetter and Fiala 1986 type strain F1.</title>
        <authorList>
            <person name="Anderson I.J."/>
            <person name="Sun H."/>
            <person name="Lapidus A."/>
            <person name="Copeland A."/>
            <person name="Glavina Del Rio T."/>
            <person name="Tice H."/>
            <person name="Dalin E."/>
            <person name="Lucas S."/>
            <person name="Barry K."/>
            <person name="Land M."/>
            <person name="Richardson P."/>
            <person name="Huber H."/>
            <person name="Kyrpides N.C."/>
        </authorList>
    </citation>
    <scope>NUCLEOTIDE SEQUENCE [LARGE SCALE GENOMIC DNA]</scope>
    <source>
        <strain evidence="3">ATCC 43588 / DSM 3639 / JCM 9404 / F1</strain>
    </source>
</reference>
<dbReference type="InterPro" id="IPR001279">
    <property type="entry name" value="Metallo-B-lactamas"/>
</dbReference>
<evidence type="ECO:0000259" key="1">
    <source>
        <dbReference type="Pfam" id="PF00753"/>
    </source>
</evidence>
<evidence type="ECO:0000313" key="2">
    <source>
        <dbReference type="EMBL" id="ABN70263.1"/>
    </source>
</evidence>
<protein>
    <submittedName>
        <fullName evidence="2">Beta-lactamase domain protein</fullName>
    </submittedName>
</protein>
<reference evidence="3" key="1">
    <citation type="journal article" date="2009" name="BMC Genomics">
        <title>The complete genome sequence of Staphylothermus marinus reveals differences in sulfur metabolism among heterotrophic Crenarchaeota.</title>
        <authorList>
            <person name="Anderson I.J."/>
            <person name="Dharmarajan L."/>
            <person name="Rodriguez J."/>
            <person name="Hooper S."/>
            <person name="Porat I."/>
            <person name="Ulrich L.E."/>
            <person name="Elkins J.G."/>
            <person name="Mavromatis K."/>
            <person name="Sun H."/>
            <person name="Land M."/>
            <person name="Lapidus A."/>
            <person name="Lucas S."/>
            <person name="Barry K."/>
            <person name="Huber H."/>
            <person name="Zhulin I.B."/>
            <person name="Whitman W.B."/>
            <person name="Mukhopadhyay B."/>
            <person name="Woese C."/>
            <person name="Bristow J."/>
            <person name="Kyrpides N."/>
        </authorList>
    </citation>
    <scope>NUCLEOTIDE SEQUENCE [LARGE SCALE GENOMIC DNA]</scope>
    <source>
        <strain evidence="3">ATCC 43588 / DSM 3639 / JCM 9404 / F1</strain>
    </source>
</reference>
<dbReference type="InterPro" id="IPR052926">
    <property type="entry name" value="Metallo-beta-lactamase_dom"/>
</dbReference>
<dbReference type="InterPro" id="IPR041712">
    <property type="entry name" value="DHPS-like_MBL-fold"/>
</dbReference>